<evidence type="ECO:0000256" key="1">
    <source>
        <dbReference type="SAM" id="MobiDB-lite"/>
    </source>
</evidence>
<feature type="compositionally biased region" description="Low complexity" evidence="1">
    <location>
        <begin position="314"/>
        <end position="335"/>
    </location>
</feature>
<comment type="caution">
    <text evidence="2">The sequence shown here is derived from an EMBL/GenBank/DDBJ whole genome shotgun (WGS) entry which is preliminary data.</text>
</comment>
<reference evidence="2" key="1">
    <citation type="submission" date="2023-02" db="EMBL/GenBank/DDBJ databases">
        <authorList>
            <person name="Palmer J.M."/>
        </authorList>
    </citation>
    <scope>NUCLEOTIDE SEQUENCE</scope>
    <source>
        <strain evidence="2">FW57</strain>
    </source>
</reference>
<dbReference type="AlphaFoldDB" id="A0AAD4F4E5"/>
<name>A0AAD4F4E5_9PEZI</name>
<organism evidence="2 3">
    <name type="scientific">Staphylotrichum longicolle</name>
    <dbReference type="NCBI Taxonomy" id="669026"/>
    <lineage>
        <taxon>Eukaryota</taxon>
        <taxon>Fungi</taxon>
        <taxon>Dikarya</taxon>
        <taxon>Ascomycota</taxon>
        <taxon>Pezizomycotina</taxon>
        <taxon>Sordariomycetes</taxon>
        <taxon>Sordariomycetidae</taxon>
        <taxon>Sordariales</taxon>
        <taxon>Chaetomiaceae</taxon>
        <taxon>Staphylotrichum</taxon>
    </lineage>
</organism>
<gene>
    <name evidence="2" type="ORF">NEMBOFW57_000576</name>
</gene>
<dbReference type="EMBL" id="JAHCVI010000001">
    <property type="protein sequence ID" value="KAG7290573.1"/>
    <property type="molecule type" value="Genomic_DNA"/>
</dbReference>
<proteinExistence type="predicted"/>
<feature type="region of interest" description="Disordered" evidence="1">
    <location>
        <begin position="129"/>
        <end position="148"/>
    </location>
</feature>
<evidence type="ECO:0000313" key="2">
    <source>
        <dbReference type="EMBL" id="KAG7290573.1"/>
    </source>
</evidence>
<feature type="region of interest" description="Disordered" evidence="1">
    <location>
        <begin position="300"/>
        <end position="338"/>
    </location>
</feature>
<dbReference type="Proteomes" id="UP001197093">
    <property type="component" value="Unassembled WGS sequence"/>
</dbReference>
<keyword evidence="3" id="KW-1185">Reference proteome</keyword>
<evidence type="ECO:0000313" key="3">
    <source>
        <dbReference type="Proteomes" id="UP001197093"/>
    </source>
</evidence>
<protein>
    <submittedName>
        <fullName evidence="2">Uncharacterized protein</fullName>
    </submittedName>
</protein>
<accession>A0AAD4F4E5</accession>
<sequence>MSEELPLHLLSAAAEDDGDLDSLFGGNDDTDLISLFTEASAAGLEPSQELSWPQHKFHRITNKRPRGPGSLCPQSLILLVPLYRTKADSLQATLCAASAIASPEETLDDAALEAQLESLWESVTHHEQPVNAQAGSQESDQDDSDVPVTQIPGFRYAHSNTNMRICLPRRVDLDLELADELVHYVTLKRNTKIEVLYGYLELSFGEGKRLGGEMRELLKLPPLVQCVEQPTSQSLETKRMLIRMALYMLTTKGWGDTWFGCGASTAKSRTIFWPRDSTILLAGFVMLLYRSYSGQRQIHQHALRQARSDKSETATASPSRSRSPSSSRAVASMSPSPAPEGQAFFEALAKDASAAKKRKYDETVLGIGSQSTYELEVPANARLKYHVYIRDRTDGSDLAAPTTYRHTDYMIARGAFGSLKSAFETAGQVPTFEIQTPSGRKRITDVDEWERAVLAIYNARRSGGVVEVDVWV</sequence>